<reference evidence="1 2" key="1">
    <citation type="submission" date="2016-12" db="EMBL/GenBank/DDBJ databases">
        <title>The genomes of Aspergillus section Nigri reveals drivers in fungal speciation.</title>
        <authorList>
            <consortium name="DOE Joint Genome Institute"/>
            <person name="Vesth T.C."/>
            <person name="Nybo J."/>
            <person name="Theobald S."/>
            <person name="Brandl J."/>
            <person name="Frisvad J.C."/>
            <person name="Nielsen K.F."/>
            <person name="Lyhne E.K."/>
            <person name="Kogle M.E."/>
            <person name="Kuo A."/>
            <person name="Riley R."/>
            <person name="Clum A."/>
            <person name="Nolan M."/>
            <person name="Lipzen A."/>
            <person name="Salamov A."/>
            <person name="Henrissat B."/>
            <person name="Wiebenga A."/>
            <person name="De Vries R.P."/>
            <person name="Grigoriev I.V."/>
            <person name="Mortensen U.H."/>
            <person name="Andersen M.R."/>
            <person name="Baker S.E."/>
        </authorList>
    </citation>
    <scope>NUCLEOTIDE SEQUENCE [LARGE SCALE GENOMIC DNA]</scope>
    <source>
        <strain evidence="1 2">CBS 115572</strain>
    </source>
</reference>
<accession>A0A317VL30</accession>
<comment type="caution">
    <text evidence="1">The sequence shown here is derived from an EMBL/GenBank/DDBJ whole genome shotgun (WGS) entry which is preliminary data.</text>
</comment>
<name>A0A317VL30_9EURO</name>
<sequence length="125" mass="13409">MDRSRACGWGDDVIWDDRTVRVIGRGAGELPAGLESGTVSWRAYDMMVTRPYLGPPPRPPSQLTYPGLAPSGGPNHLIATAVHLTNRNVPGVHRVIRSQLVPGACLRACTVYPISHRDGPAASCL</sequence>
<dbReference type="GeneID" id="37108479"/>
<proteinExistence type="predicted"/>
<evidence type="ECO:0000313" key="2">
    <source>
        <dbReference type="Proteomes" id="UP000246702"/>
    </source>
</evidence>
<organism evidence="1 2">
    <name type="scientific">Aspergillus sclerotioniger CBS 115572</name>
    <dbReference type="NCBI Taxonomy" id="1450535"/>
    <lineage>
        <taxon>Eukaryota</taxon>
        <taxon>Fungi</taxon>
        <taxon>Dikarya</taxon>
        <taxon>Ascomycota</taxon>
        <taxon>Pezizomycotina</taxon>
        <taxon>Eurotiomycetes</taxon>
        <taxon>Eurotiomycetidae</taxon>
        <taxon>Eurotiales</taxon>
        <taxon>Aspergillaceae</taxon>
        <taxon>Aspergillus</taxon>
        <taxon>Aspergillus subgen. Circumdati</taxon>
    </lineage>
</organism>
<dbReference type="AlphaFoldDB" id="A0A317VL30"/>
<gene>
    <name evidence="1" type="ORF">BO94DRAFT_236857</name>
</gene>
<keyword evidence="2" id="KW-1185">Reference proteome</keyword>
<dbReference type="Proteomes" id="UP000246702">
    <property type="component" value="Unassembled WGS sequence"/>
</dbReference>
<protein>
    <submittedName>
        <fullName evidence="1">Uncharacterized protein</fullName>
    </submittedName>
</protein>
<dbReference type="RefSeq" id="XP_025463589.1">
    <property type="nucleotide sequence ID" value="XM_025606336.1"/>
</dbReference>
<dbReference type="EMBL" id="MSFK01000031">
    <property type="protein sequence ID" value="PWY73837.1"/>
    <property type="molecule type" value="Genomic_DNA"/>
</dbReference>
<evidence type="ECO:0000313" key="1">
    <source>
        <dbReference type="EMBL" id="PWY73837.1"/>
    </source>
</evidence>